<protein>
    <recommendedName>
        <fullName evidence="3">HNH endonuclease</fullName>
    </recommendedName>
</protein>
<dbReference type="EMBL" id="NQMQ01000045">
    <property type="protein sequence ID" value="PAJ67711.1"/>
    <property type="molecule type" value="Genomic_DNA"/>
</dbReference>
<proteinExistence type="predicted"/>
<feature type="non-terminal residue" evidence="1">
    <location>
        <position position="212"/>
    </location>
</feature>
<reference evidence="1 2" key="1">
    <citation type="submission" date="2017-08" db="EMBL/GenBank/DDBJ databases">
        <authorList>
            <person name="de Groot N.N."/>
        </authorList>
    </citation>
    <scope>NUCLEOTIDE SEQUENCE [LARGE SCALE GENOMIC DNA]</scope>
    <source>
        <strain evidence="1 2">NBT06-6</strain>
    </source>
</reference>
<dbReference type="Proteomes" id="UP000215771">
    <property type="component" value="Unassembled WGS sequence"/>
</dbReference>
<evidence type="ECO:0000313" key="1">
    <source>
        <dbReference type="EMBL" id="PAJ67711.1"/>
    </source>
</evidence>
<accession>A0A269P9Y1</accession>
<gene>
    <name evidence="1" type="ORF">CIG21_12220</name>
</gene>
<evidence type="ECO:0000313" key="2">
    <source>
        <dbReference type="Proteomes" id="UP000215771"/>
    </source>
</evidence>
<sequence length="212" mass="22707">MTVLTDFIAIDRNGMHILAAAVGKPVDELVAMGMPRDRARQVHAAASVLCAKTSHSKYQQRAQAGARANGHRVETLSYITRAAQSIRETTVRWSFIETLCNTAGDLAWIRRRAAELKKELVPAVPRSVRASVKHHGDGMATLRVTGSALAVQGVYDAAKDDVAGWLANDCPKADYTVRVTANLDLGDYVKIVSGAGDDVEVHFANGVVVSGA</sequence>
<organism evidence="1 2">
    <name type="scientific">Corynebacterium hadale</name>
    <dbReference type="NCBI Taxonomy" id="2026255"/>
    <lineage>
        <taxon>Bacteria</taxon>
        <taxon>Bacillati</taxon>
        <taxon>Actinomycetota</taxon>
        <taxon>Actinomycetes</taxon>
        <taxon>Mycobacteriales</taxon>
        <taxon>Corynebacteriaceae</taxon>
        <taxon>Corynebacterium</taxon>
    </lineage>
</organism>
<name>A0A269P9Y1_9CORY</name>
<comment type="caution">
    <text evidence="1">The sequence shown here is derived from an EMBL/GenBank/DDBJ whole genome shotgun (WGS) entry which is preliminary data.</text>
</comment>
<dbReference type="AlphaFoldDB" id="A0A269P9Y1"/>
<evidence type="ECO:0008006" key="3">
    <source>
        <dbReference type="Google" id="ProtNLM"/>
    </source>
</evidence>